<reference evidence="3" key="1">
    <citation type="journal article" date="2014" name="Proc. Natl. Acad. Sci. U.S.A.">
        <title>Extensive sampling of basidiomycete genomes demonstrates inadequacy of the white-rot/brown-rot paradigm for wood decay fungi.</title>
        <authorList>
            <person name="Riley R."/>
            <person name="Salamov A.A."/>
            <person name="Brown D.W."/>
            <person name="Nagy L.G."/>
            <person name="Floudas D."/>
            <person name="Held B.W."/>
            <person name="Levasseur A."/>
            <person name="Lombard V."/>
            <person name="Morin E."/>
            <person name="Otillar R."/>
            <person name="Lindquist E.A."/>
            <person name="Sun H."/>
            <person name="LaButti K.M."/>
            <person name="Schmutz J."/>
            <person name="Jabbour D."/>
            <person name="Luo H."/>
            <person name="Baker S.E."/>
            <person name="Pisabarro A.G."/>
            <person name="Walton J.D."/>
            <person name="Blanchette R.A."/>
            <person name="Henrissat B."/>
            <person name="Martin F."/>
            <person name="Cullen D."/>
            <person name="Hibbett D.S."/>
            <person name="Grigoriev I.V."/>
        </authorList>
    </citation>
    <scope>NUCLEOTIDE SEQUENCE [LARGE SCALE GENOMIC DNA]</scope>
    <source>
        <strain evidence="3">FD-172 SS1</strain>
    </source>
</reference>
<feature type="compositionally biased region" description="Polar residues" evidence="1">
    <location>
        <begin position="825"/>
        <end position="858"/>
    </location>
</feature>
<organism evidence="2 3">
    <name type="scientific">Botryobasidium botryosum (strain FD-172 SS1)</name>
    <dbReference type="NCBI Taxonomy" id="930990"/>
    <lineage>
        <taxon>Eukaryota</taxon>
        <taxon>Fungi</taxon>
        <taxon>Dikarya</taxon>
        <taxon>Basidiomycota</taxon>
        <taxon>Agaricomycotina</taxon>
        <taxon>Agaricomycetes</taxon>
        <taxon>Cantharellales</taxon>
        <taxon>Botryobasidiaceae</taxon>
        <taxon>Botryobasidium</taxon>
    </lineage>
</organism>
<gene>
    <name evidence="2" type="ORF">BOTBODRAFT_524862</name>
</gene>
<evidence type="ECO:0000256" key="1">
    <source>
        <dbReference type="SAM" id="MobiDB-lite"/>
    </source>
</evidence>
<feature type="compositionally biased region" description="Low complexity" evidence="1">
    <location>
        <begin position="468"/>
        <end position="481"/>
    </location>
</feature>
<feature type="compositionally biased region" description="Basic and acidic residues" evidence="1">
    <location>
        <begin position="135"/>
        <end position="165"/>
    </location>
</feature>
<sequence>MAELSEASSPLLRAPRYISSPPASPSPPERRKPNLLYRSNSPSRKPVSLLNQDDRDEEKNTNSSTLRSMPASIPSIPSQSGSGANLSRLVNTFARVGSMVSNSMGPVRQNTEASLYPASPSPFAPHLTDEEIEAEAERERENSRREAERIITAEAEERRRMEEKVLAMFASPPRDPPAPAPGNANDNNRTPQRTASPDKEDGAGWWSIAKQRLTPTKGGSPLTPAQQVIKDTKVRDKEDRKDRKGKSPEPSYHSHNQSESFASTSLSPPRTTRPVYPHAPIMTPSPYRPAPIQTTNLTQLNLSPAGAARKQSSNNDISTTSNITNSTSTSASAEPPLYAQWHPDGKLDVAGTLIAVARRFEKLERWAVGHTRALEDRMRDVERYLVERDESDETLHNHISGLRTQMKAYEKVFGDFKSGAPLPFPSDPVSRSPSPAPESVAKTTPPTSASFTSQNFPQPPSSVPPTPSRARVPVPAHAPTFAPAPAPKPTPAPTSARVPAPKATPAPAPAPAPVPVSAPVPASVPEPAPSPSPTPSPAPMPEPKSATEAEKVTSPTTLARTVTLSPKTEPPVATAARTRLPYPTGDYYSSERGTTSQPSSPPLGLLRSVSPLSLGSSLSGIATRVPTPLNSRSLPVTPGQRSRSATIAATAMPLPPLPLPKDDDTRAMAKTPSPTPRKRYTVALSGRDATPSPTPSNGRRQYEGSMSDGEELTHSPSKSLDLSTERDGGSEPEPEPMSELEYQTAIFSPTTTLRKVSETLSFMSASSVYSTATDATMEGSRREPSVYTTATDRTIEGVSSRGTPSPMSNDPREATIGATPVDLSRLTQSPPVVTAASAMTASRSLPQTHSYMQAQSSGGASGVPPQTPKKQIASGLHRSRAQSTFFLGETTGVGSPSGRGEESGAPMSGSPSLQRRSGVRRTKSGTNVVELTGSAEKELEGKREYVRNFVDPLMVRKREREREMRQGGTTLKKATVAGIAGAAGGKVAFDQLLAFFDGEKA</sequence>
<evidence type="ECO:0000313" key="2">
    <source>
        <dbReference type="EMBL" id="KDQ09533.1"/>
    </source>
</evidence>
<dbReference type="InParanoid" id="A0A067M190"/>
<feature type="region of interest" description="Disordered" evidence="1">
    <location>
        <begin position="769"/>
        <end position="925"/>
    </location>
</feature>
<feature type="region of interest" description="Disordered" evidence="1">
    <location>
        <begin position="104"/>
        <end position="285"/>
    </location>
</feature>
<keyword evidence="3" id="KW-1185">Reference proteome</keyword>
<feature type="region of interest" description="Disordered" evidence="1">
    <location>
        <begin position="304"/>
        <end position="333"/>
    </location>
</feature>
<accession>A0A067M190</accession>
<name>A0A067M190_BOTB1</name>
<feature type="compositionally biased region" description="Basic and acidic residues" evidence="1">
    <location>
        <begin position="230"/>
        <end position="247"/>
    </location>
</feature>
<dbReference type="HOGENOM" id="CLU_299555_0_0_1"/>
<feature type="compositionally biased region" description="Low complexity" evidence="1">
    <location>
        <begin position="596"/>
        <end position="620"/>
    </location>
</feature>
<feature type="compositionally biased region" description="Polar residues" evidence="1">
    <location>
        <begin position="628"/>
        <end position="647"/>
    </location>
</feature>
<feature type="compositionally biased region" description="Low complexity" evidence="1">
    <location>
        <begin position="68"/>
        <end position="84"/>
    </location>
</feature>
<feature type="compositionally biased region" description="Polar residues" evidence="1">
    <location>
        <begin position="553"/>
        <end position="566"/>
    </location>
</feature>
<dbReference type="PANTHER" id="PTHR48148:SF2">
    <property type="entry name" value="PA14 DOMAIN-CONTAINING PROTEIN"/>
    <property type="match status" value="1"/>
</dbReference>
<feature type="compositionally biased region" description="Polar residues" evidence="1">
    <location>
        <begin position="441"/>
        <end position="456"/>
    </location>
</feature>
<feature type="region of interest" description="Disordered" evidence="1">
    <location>
        <begin position="423"/>
        <end position="745"/>
    </location>
</feature>
<dbReference type="PANTHER" id="PTHR48148">
    <property type="entry name" value="KERATINOCYTE PROLINE-RICH PROTEIN"/>
    <property type="match status" value="1"/>
</dbReference>
<dbReference type="OrthoDB" id="3269842at2759"/>
<feature type="region of interest" description="Disordered" evidence="1">
    <location>
        <begin position="1"/>
        <end position="84"/>
    </location>
</feature>
<dbReference type="EMBL" id="KL198077">
    <property type="protein sequence ID" value="KDQ09533.1"/>
    <property type="molecule type" value="Genomic_DNA"/>
</dbReference>
<feature type="compositionally biased region" description="Polar residues" evidence="1">
    <location>
        <begin position="253"/>
        <end position="270"/>
    </location>
</feature>
<dbReference type="Proteomes" id="UP000027195">
    <property type="component" value="Unassembled WGS sequence"/>
</dbReference>
<evidence type="ECO:0000313" key="3">
    <source>
        <dbReference type="Proteomes" id="UP000027195"/>
    </source>
</evidence>
<feature type="compositionally biased region" description="Polar residues" evidence="1">
    <location>
        <begin position="104"/>
        <end position="113"/>
    </location>
</feature>
<protein>
    <submittedName>
        <fullName evidence="2">Uncharacterized protein</fullName>
    </submittedName>
</protein>
<feature type="compositionally biased region" description="Pro residues" evidence="1">
    <location>
        <begin position="502"/>
        <end position="542"/>
    </location>
</feature>
<dbReference type="AlphaFoldDB" id="A0A067M190"/>
<feature type="compositionally biased region" description="Pro residues" evidence="1">
    <location>
        <begin position="457"/>
        <end position="467"/>
    </location>
</feature>
<feature type="compositionally biased region" description="Low complexity" evidence="1">
    <location>
        <begin position="312"/>
        <end position="333"/>
    </location>
</feature>
<proteinExistence type="predicted"/>
<feature type="compositionally biased region" description="Pro residues" evidence="1">
    <location>
        <begin position="482"/>
        <end position="492"/>
    </location>
</feature>